<dbReference type="AlphaFoldDB" id="A0A401YYJ2"/>
<feature type="region of interest" description="Disordered" evidence="1">
    <location>
        <begin position="189"/>
        <end position="227"/>
    </location>
</feature>
<dbReference type="Gene3D" id="1.10.30.50">
    <property type="match status" value="1"/>
</dbReference>
<comment type="caution">
    <text evidence="2">The sequence shown here is derived from an EMBL/GenBank/DDBJ whole genome shotgun (WGS) entry which is preliminary data.</text>
</comment>
<evidence type="ECO:0000313" key="3">
    <source>
        <dbReference type="Proteomes" id="UP000286931"/>
    </source>
</evidence>
<proteinExistence type="predicted"/>
<protein>
    <recommendedName>
        <fullName evidence="4">HNH nuclease domain-containing protein</fullName>
    </recommendedName>
</protein>
<accession>A0A401YYJ2</accession>
<name>A0A401YYJ2_9ACTN</name>
<organism evidence="2 3">
    <name type="scientific">Embleya hyalina</name>
    <dbReference type="NCBI Taxonomy" id="516124"/>
    <lineage>
        <taxon>Bacteria</taxon>
        <taxon>Bacillati</taxon>
        <taxon>Actinomycetota</taxon>
        <taxon>Actinomycetes</taxon>
        <taxon>Kitasatosporales</taxon>
        <taxon>Streptomycetaceae</taxon>
        <taxon>Embleya</taxon>
    </lineage>
</organism>
<dbReference type="RefSeq" id="WP_126641453.1">
    <property type="nucleotide sequence ID" value="NZ_BIFH01000034.1"/>
</dbReference>
<keyword evidence="3" id="KW-1185">Reference proteome</keyword>
<feature type="compositionally biased region" description="Low complexity" evidence="1">
    <location>
        <begin position="202"/>
        <end position="220"/>
    </location>
</feature>
<evidence type="ECO:0008006" key="4">
    <source>
        <dbReference type="Google" id="ProtNLM"/>
    </source>
</evidence>
<sequence length="346" mass="38201">MTTPVLASPTTGPDLVMTPRGNADVRGPANFEKSIVRGVLLANHAAHLGPDAGVLRGLYPDGVAHLWGATPCSVPGHEKTRAIAQRRAGDHLLVYAEKKIIARALIVHCLDNAPLARSVWGDTNGQTWQHIMALDEIELLDDVPAAGILRSLVRQDFLRSLVRRTHREYRSIAHLLPPHLSVIPAGRTRPGPDIPAQLGSEPVPTGPTRRTPQTGQRTVRNTARSERVRDHYKHTCQICGRSMRTATGHTSEGAHFRALEHDGPDHETNIGCLCAYCHTEYDAGGIYIDDDLVVRSGTTGKRERDLHVSRAHPIDRDHLRFHRAWFGLDTHPDVDPTRLKPGWPKP</sequence>
<dbReference type="Proteomes" id="UP000286931">
    <property type="component" value="Unassembled WGS sequence"/>
</dbReference>
<gene>
    <name evidence="2" type="ORF">EHYA_07383</name>
</gene>
<dbReference type="EMBL" id="BIFH01000034">
    <property type="protein sequence ID" value="GCD99661.1"/>
    <property type="molecule type" value="Genomic_DNA"/>
</dbReference>
<evidence type="ECO:0000313" key="2">
    <source>
        <dbReference type="EMBL" id="GCD99661.1"/>
    </source>
</evidence>
<dbReference type="OrthoDB" id="4464809at2"/>
<reference evidence="2 3" key="1">
    <citation type="submission" date="2018-12" db="EMBL/GenBank/DDBJ databases">
        <title>Draft genome sequence of Embleya hyalina NBRC 13850T.</title>
        <authorList>
            <person name="Komaki H."/>
            <person name="Hosoyama A."/>
            <person name="Kimura A."/>
            <person name="Ichikawa N."/>
            <person name="Tamura T."/>
        </authorList>
    </citation>
    <scope>NUCLEOTIDE SEQUENCE [LARGE SCALE GENOMIC DNA]</scope>
    <source>
        <strain evidence="2 3">NBRC 13850</strain>
    </source>
</reference>
<evidence type="ECO:0000256" key="1">
    <source>
        <dbReference type="SAM" id="MobiDB-lite"/>
    </source>
</evidence>